<organism evidence="1 2">
    <name type="scientific">Dermacentor silvarum</name>
    <name type="common">Tick</name>
    <dbReference type="NCBI Taxonomy" id="543639"/>
    <lineage>
        <taxon>Eukaryota</taxon>
        <taxon>Metazoa</taxon>
        <taxon>Ecdysozoa</taxon>
        <taxon>Arthropoda</taxon>
        <taxon>Chelicerata</taxon>
        <taxon>Arachnida</taxon>
        <taxon>Acari</taxon>
        <taxon>Parasitiformes</taxon>
        <taxon>Ixodida</taxon>
        <taxon>Ixodoidea</taxon>
        <taxon>Ixodidae</taxon>
        <taxon>Rhipicephalinae</taxon>
        <taxon>Dermacentor</taxon>
    </lineage>
</organism>
<sequence>MSTDISRDSSKSAGAQMRSAQAHSFWSLYSPLAARLRPTRYFTGADLAGAVATILAIAVIILSLVVVTTKPPGGGEQQVLVSGHFGRVQGLSRKVLGHTDVYAFLGVPYAHPPLGELRFRRIFFEYDFIIGQGPLIDATVPKAACEQRALDDDPLATVSEDCLHLNIWTTSRECLSSQCANKSVLVFLHDGSFQTGGNRDPLYDGMYLSGLGDVVVVVPNYRLGALGFLNNGTSAAPGNVGLYDQLLALEWTRRNIGRFGGNSSNLVLVGYGSGAAAAGYLLASQAAGAREAVVVPRRVILMSGSPLTRYPDNTVTAGRHVAEQAKRMRCLNFGEPDFKCMLEASASLIIQTAVPPLFFPSFTGLIPFPPREMLQKEEASITSGPTRITGVEILLGHMDDETVHAVQTGADIVESSSSYETTTADELFRSLGLNSSAVDASIERYKKKYSGETTEVLHQMLEDLLVACPVREFGQILNSAGENRIFRYLISSKTNGSVVKAGDMLRLVFGKPFLKPLEHDSMRPASEQVINLWTSFARTGSIPDINGLIFGRYTFRIARARKKYDEILDSRKEYCEFLAEVDMQ</sequence>
<proteinExistence type="predicted"/>
<evidence type="ECO:0000313" key="2">
    <source>
        <dbReference type="Proteomes" id="UP000821865"/>
    </source>
</evidence>
<gene>
    <name evidence="1" type="ORF">HPB49_014161</name>
</gene>
<protein>
    <submittedName>
        <fullName evidence="1">Uncharacterized protein</fullName>
    </submittedName>
</protein>
<comment type="caution">
    <text evidence="1">The sequence shown here is derived from an EMBL/GenBank/DDBJ whole genome shotgun (WGS) entry which is preliminary data.</text>
</comment>
<dbReference type="EMBL" id="CM023473">
    <property type="protein sequence ID" value="KAH7953918.1"/>
    <property type="molecule type" value="Genomic_DNA"/>
</dbReference>
<keyword evidence="2" id="KW-1185">Reference proteome</keyword>
<name>A0ACB8CXB8_DERSI</name>
<reference evidence="1" key="1">
    <citation type="submission" date="2020-05" db="EMBL/GenBank/DDBJ databases">
        <title>Large-scale comparative analyses of tick genomes elucidate their genetic diversity and vector capacities.</title>
        <authorList>
            <person name="Jia N."/>
            <person name="Wang J."/>
            <person name="Shi W."/>
            <person name="Du L."/>
            <person name="Sun Y."/>
            <person name="Zhan W."/>
            <person name="Jiang J."/>
            <person name="Wang Q."/>
            <person name="Zhang B."/>
            <person name="Ji P."/>
            <person name="Sakyi L.B."/>
            <person name="Cui X."/>
            <person name="Yuan T."/>
            <person name="Jiang B."/>
            <person name="Yang W."/>
            <person name="Lam T.T.-Y."/>
            <person name="Chang Q."/>
            <person name="Ding S."/>
            <person name="Wang X."/>
            <person name="Zhu J."/>
            <person name="Ruan X."/>
            <person name="Zhao L."/>
            <person name="Wei J."/>
            <person name="Que T."/>
            <person name="Du C."/>
            <person name="Cheng J."/>
            <person name="Dai P."/>
            <person name="Han X."/>
            <person name="Huang E."/>
            <person name="Gao Y."/>
            <person name="Liu J."/>
            <person name="Shao H."/>
            <person name="Ye R."/>
            <person name="Li L."/>
            <person name="Wei W."/>
            <person name="Wang X."/>
            <person name="Wang C."/>
            <person name="Yang T."/>
            <person name="Huo Q."/>
            <person name="Li W."/>
            <person name="Guo W."/>
            <person name="Chen H."/>
            <person name="Zhou L."/>
            <person name="Ni X."/>
            <person name="Tian J."/>
            <person name="Zhou Y."/>
            <person name="Sheng Y."/>
            <person name="Liu T."/>
            <person name="Pan Y."/>
            <person name="Xia L."/>
            <person name="Li J."/>
            <person name="Zhao F."/>
            <person name="Cao W."/>
        </authorList>
    </citation>
    <scope>NUCLEOTIDE SEQUENCE</scope>
    <source>
        <strain evidence="1">Dsil-2018</strain>
    </source>
</reference>
<dbReference type="Proteomes" id="UP000821865">
    <property type="component" value="Chromosome 4"/>
</dbReference>
<accession>A0ACB8CXB8</accession>
<evidence type="ECO:0000313" key="1">
    <source>
        <dbReference type="EMBL" id="KAH7953918.1"/>
    </source>
</evidence>